<protein>
    <submittedName>
        <fullName evidence="3">DUF397 domain-containing protein</fullName>
    </submittedName>
</protein>
<gene>
    <name evidence="3" type="ORF">HGB44_27725</name>
</gene>
<name>A0A7X6MGZ0_9ACTN</name>
<reference evidence="3 4" key="1">
    <citation type="submission" date="2020-04" db="EMBL/GenBank/DDBJ databases">
        <title>MicrobeNet Type strains.</title>
        <authorList>
            <person name="Nicholson A.C."/>
        </authorList>
    </citation>
    <scope>NUCLEOTIDE SEQUENCE [LARGE SCALE GENOMIC DNA]</scope>
    <source>
        <strain evidence="3 4">ATCC 23612</strain>
    </source>
</reference>
<organism evidence="3 4">
    <name type="scientific">Nocardiopsis alborubida</name>
    <dbReference type="NCBI Taxonomy" id="146802"/>
    <lineage>
        <taxon>Bacteria</taxon>
        <taxon>Bacillati</taxon>
        <taxon>Actinomycetota</taxon>
        <taxon>Actinomycetes</taxon>
        <taxon>Streptosporangiales</taxon>
        <taxon>Nocardiopsidaceae</taxon>
        <taxon>Nocardiopsis</taxon>
    </lineage>
</organism>
<evidence type="ECO:0000256" key="1">
    <source>
        <dbReference type="SAM" id="MobiDB-lite"/>
    </source>
</evidence>
<dbReference type="Pfam" id="PF04149">
    <property type="entry name" value="DUF397"/>
    <property type="match status" value="1"/>
</dbReference>
<evidence type="ECO:0000259" key="2">
    <source>
        <dbReference type="Pfam" id="PF04149"/>
    </source>
</evidence>
<dbReference type="Proteomes" id="UP000553209">
    <property type="component" value="Unassembled WGS sequence"/>
</dbReference>
<sequence>MDMNTARWRKSSHSNPDGPQCVEVADLPGATAVRDTQNRELGHLAFTTPEWFGLLNTLKALK</sequence>
<dbReference type="InterPro" id="IPR007278">
    <property type="entry name" value="DUF397"/>
</dbReference>
<evidence type="ECO:0000313" key="4">
    <source>
        <dbReference type="Proteomes" id="UP000553209"/>
    </source>
</evidence>
<feature type="region of interest" description="Disordered" evidence="1">
    <location>
        <begin position="1"/>
        <end position="21"/>
    </location>
</feature>
<dbReference type="AlphaFoldDB" id="A0A7X6MGZ0"/>
<dbReference type="EMBL" id="JAAXPG010000037">
    <property type="protein sequence ID" value="NKZ01434.1"/>
    <property type="molecule type" value="Genomic_DNA"/>
</dbReference>
<accession>A0A7X6MGZ0</accession>
<proteinExistence type="predicted"/>
<feature type="domain" description="DUF397" evidence="2">
    <location>
        <begin position="6"/>
        <end position="59"/>
    </location>
</feature>
<keyword evidence="4" id="KW-1185">Reference proteome</keyword>
<evidence type="ECO:0000313" key="3">
    <source>
        <dbReference type="EMBL" id="NKZ01434.1"/>
    </source>
</evidence>
<comment type="caution">
    <text evidence="3">The sequence shown here is derived from an EMBL/GenBank/DDBJ whole genome shotgun (WGS) entry which is preliminary data.</text>
</comment>